<proteinExistence type="predicted"/>
<dbReference type="AlphaFoldDB" id="Q97TP0"/>
<dbReference type="PATRIC" id="fig|272562.8.peg.58"/>
<sequence>MKKAKSFVCLMTLLCVAQSTSVFAKNLDTKKVPSHMTPGTVIQYNSNKQMKVVKQGAVKNTLKASAKVNTTASTDLPEIKSNMTVVYDALGAPVVVGNSSAAKSVQANKVLKASDSNEEQGYVSWYDIWSGGTASGDQASDGAAHKTLPFYTQVSVYNENNNWASTSVRILDRGPYVSGRILDMSQESFSKVANTDDGVFYGAIYW</sequence>
<dbReference type="EMBL" id="AE001438">
    <property type="protein sequence ID" value="AAK76804.1"/>
    <property type="molecule type" value="Genomic_DNA"/>
</dbReference>
<dbReference type="SUPFAM" id="SSF50685">
    <property type="entry name" value="Barwin-like endoglucanases"/>
    <property type="match status" value="1"/>
</dbReference>
<dbReference type="GeneID" id="45000415"/>
<accession>Q97TP0</accession>
<keyword evidence="4" id="KW-1185">Reference proteome</keyword>
<dbReference type="InterPro" id="IPR036908">
    <property type="entry name" value="RlpA-like_sf"/>
</dbReference>
<evidence type="ECO:0000256" key="1">
    <source>
        <dbReference type="SAM" id="SignalP"/>
    </source>
</evidence>
<keyword evidence="3" id="KW-0449">Lipoprotein</keyword>
<dbReference type="KEGG" id="cac:CA_P0058"/>
<dbReference type="Proteomes" id="UP000000814">
    <property type="component" value="Plasmid pSOL1"/>
</dbReference>
<dbReference type="InterPro" id="IPR009009">
    <property type="entry name" value="RlpA-like_DPBB"/>
</dbReference>
<dbReference type="PANTHER" id="PTHR34183:SF1">
    <property type="entry name" value="ENDOLYTIC PEPTIDOGLYCAN TRANSGLYCOSYLASE RLPA"/>
    <property type="match status" value="1"/>
</dbReference>
<feature type="chain" id="PRO_5004321870" evidence="1">
    <location>
        <begin position="25"/>
        <end position="206"/>
    </location>
</feature>
<reference evidence="3 4" key="1">
    <citation type="journal article" date="2001" name="J. Bacteriol.">
        <title>Genome sequence and comparative analysis of the solvent-producing bacterium Clostridium acetobutylicum.</title>
        <authorList>
            <person name="Nolling J."/>
            <person name="Breton G."/>
            <person name="Omelchenko M.V."/>
            <person name="Makarova K.S."/>
            <person name="Zeng Q."/>
            <person name="Gibson R."/>
            <person name="Lee H.M."/>
            <person name="Dubois J."/>
            <person name="Qiu D."/>
            <person name="Hitti J."/>
            <person name="Wolf Y.I."/>
            <person name="Tatusov R.L."/>
            <person name="Sabathe F."/>
            <person name="Doucette-Stamm L."/>
            <person name="Soucaille P."/>
            <person name="Daly M.J."/>
            <person name="Bennett G.N."/>
            <person name="Koonin E.V."/>
            <person name="Smith D.R."/>
        </authorList>
    </citation>
    <scope>NUCLEOTIDE SEQUENCE [LARGE SCALE GENOMIC DNA]</scope>
    <source>
        <strain evidence="4">ATCC 824 / DSM 792 / JCM 1419 / LMG 5710 / VKM B-1787</strain>
        <plasmid evidence="4">pSOL1</plasmid>
    </source>
</reference>
<organism evidence="3 4">
    <name type="scientific">Clostridium acetobutylicum (strain ATCC 824 / DSM 792 / JCM 1419 / IAM 19013 / LMG 5710 / NBRC 13948 / NRRL B-527 / VKM B-1787 / 2291 / W)</name>
    <dbReference type="NCBI Taxonomy" id="272562"/>
    <lineage>
        <taxon>Bacteria</taxon>
        <taxon>Bacillati</taxon>
        <taxon>Bacillota</taxon>
        <taxon>Clostridia</taxon>
        <taxon>Eubacteriales</taxon>
        <taxon>Clostridiaceae</taxon>
        <taxon>Clostridium</taxon>
    </lineage>
</organism>
<name>Q97TP0_CLOAB</name>
<dbReference type="CDD" id="cd22268">
    <property type="entry name" value="DPBB_RlpA-like"/>
    <property type="match status" value="1"/>
</dbReference>
<feature type="signal peptide" evidence="1">
    <location>
        <begin position="1"/>
        <end position="24"/>
    </location>
</feature>
<dbReference type="OrthoDB" id="9798935at2"/>
<evidence type="ECO:0000313" key="4">
    <source>
        <dbReference type="Proteomes" id="UP000000814"/>
    </source>
</evidence>
<dbReference type="Pfam" id="PF03330">
    <property type="entry name" value="DPBB_1"/>
    <property type="match status" value="1"/>
</dbReference>
<protein>
    <submittedName>
        <fullName evidence="3">Rare lipoprotein A RLPA releated protein</fullName>
    </submittedName>
</protein>
<evidence type="ECO:0000259" key="2">
    <source>
        <dbReference type="Pfam" id="PF03330"/>
    </source>
</evidence>
<dbReference type="HOGENOM" id="CLU_1260163_0_0_9"/>
<feature type="domain" description="RlpA-like protein double-psi beta-barrel" evidence="2">
    <location>
        <begin position="119"/>
        <end position="199"/>
    </location>
</feature>
<keyword evidence="3" id="KW-0614">Plasmid</keyword>
<gene>
    <name evidence="3" type="ordered locus">CA_P0058</name>
</gene>
<dbReference type="Gene3D" id="2.40.40.10">
    <property type="entry name" value="RlpA-like domain"/>
    <property type="match status" value="1"/>
</dbReference>
<keyword evidence="1" id="KW-0732">Signal</keyword>
<geneLocation type="plasmid" evidence="3 4">
    <name>pSOL1</name>
</geneLocation>
<dbReference type="PANTHER" id="PTHR34183">
    <property type="entry name" value="ENDOLYTIC PEPTIDOGLYCAN TRANSGLYCOSYLASE RLPA"/>
    <property type="match status" value="1"/>
</dbReference>
<dbReference type="RefSeq" id="WP_010890743.1">
    <property type="nucleotide sequence ID" value="NC_001988.2"/>
</dbReference>
<evidence type="ECO:0000313" key="3">
    <source>
        <dbReference type="EMBL" id="AAK76804.1"/>
    </source>
</evidence>